<organism evidence="1 2">
    <name type="scientific">Clostridium subterminale</name>
    <dbReference type="NCBI Taxonomy" id="1550"/>
    <lineage>
        <taxon>Bacteria</taxon>
        <taxon>Bacillati</taxon>
        <taxon>Bacillota</taxon>
        <taxon>Clostridia</taxon>
        <taxon>Eubacteriales</taxon>
        <taxon>Clostridiaceae</taxon>
        <taxon>Clostridium</taxon>
    </lineage>
</organism>
<dbReference type="Proteomes" id="UP001501047">
    <property type="component" value="Unassembled WGS sequence"/>
</dbReference>
<keyword evidence="2" id="KW-1185">Reference proteome</keyword>
<comment type="caution">
    <text evidence="1">The sequence shown here is derived from an EMBL/GenBank/DDBJ whole genome shotgun (WGS) entry which is preliminary data.</text>
</comment>
<proteinExistence type="predicted"/>
<accession>A0ABN1KGN9</accession>
<protein>
    <recommendedName>
        <fullName evidence="3">YxeA family protein</fullName>
    </recommendedName>
</protein>
<gene>
    <name evidence="1" type="ORF">GCM10008908_02860</name>
</gene>
<reference evidence="1 2" key="1">
    <citation type="journal article" date="2019" name="Int. J. Syst. Evol. Microbiol.">
        <title>The Global Catalogue of Microorganisms (GCM) 10K type strain sequencing project: providing services to taxonomists for standard genome sequencing and annotation.</title>
        <authorList>
            <consortium name="The Broad Institute Genomics Platform"/>
            <consortium name="The Broad Institute Genome Sequencing Center for Infectious Disease"/>
            <person name="Wu L."/>
            <person name="Ma J."/>
        </authorList>
    </citation>
    <scope>NUCLEOTIDE SEQUENCE [LARGE SCALE GENOMIC DNA]</scope>
    <source>
        <strain evidence="1 2">JCM 1417</strain>
    </source>
</reference>
<name>A0ABN1KGN9_CLOSU</name>
<evidence type="ECO:0000313" key="2">
    <source>
        <dbReference type="Proteomes" id="UP001501047"/>
    </source>
</evidence>
<dbReference type="RefSeq" id="WP_343822946.1">
    <property type="nucleotide sequence ID" value="NZ_BAAACI010000001.1"/>
</dbReference>
<evidence type="ECO:0008006" key="3">
    <source>
        <dbReference type="Google" id="ProtNLM"/>
    </source>
</evidence>
<evidence type="ECO:0000313" key="1">
    <source>
        <dbReference type="EMBL" id="GAA0765838.1"/>
    </source>
</evidence>
<dbReference type="EMBL" id="BAAACI010000001">
    <property type="protein sequence ID" value="GAA0765838.1"/>
    <property type="molecule type" value="Genomic_DNA"/>
</dbReference>
<sequence length="135" mass="15811">MKSSTKDRIKLSVIAFFFLLVLLSIGYTIWGNPPITGMYTGMVKIVSIDNTEDINRYKKYKTPYAYKLNENDKFLLKYITYDINQSINTTLTLTNEQYNELVEGEYYWFKIKLSKPNDMNNGIIKSIYTESPTQK</sequence>